<comment type="caution">
    <text evidence="1">The sequence shown here is derived from an EMBL/GenBank/DDBJ whole genome shotgun (WGS) entry which is preliminary data.</text>
</comment>
<evidence type="ECO:0000313" key="1">
    <source>
        <dbReference type="EMBL" id="GAA5113402.1"/>
    </source>
</evidence>
<gene>
    <name evidence="1" type="ORF">GCM10023211_21460</name>
</gene>
<evidence type="ECO:0000313" key="2">
    <source>
        <dbReference type="Proteomes" id="UP001500171"/>
    </source>
</evidence>
<sequence>MIIYSEQNETVDEIAYRLFGRTKGLVEMIYNNNPKLCQLPAKLPLGTRVIIPDVVPQAQQKQVKLWD</sequence>
<organism evidence="1 2">
    <name type="scientific">Orbus sasakiae</name>
    <dbReference type="NCBI Taxonomy" id="1078475"/>
    <lineage>
        <taxon>Bacteria</taxon>
        <taxon>Pseudomonadati</taxon>
        <taxon>Pseudomonadota</taxon>
        <taxon>Gammaproteobacteria</taxon>
        <taxon>Orbales</taxon>
        <taxon>Orbaceae</taxon>
        <taxon>Orbus</taxon>
    </lineage>
</organism>
<protein>
    <recommendedName>
        <fullName evidence="3">Phage tail protein</fullName>
    </recommendedName>
</protein>
<name>A0ABP9NAU0_9GAMM</name>
<dbReference type="EMBL" id="BAABHY010000006">
    <property type="protein sequence ID" value="GAA5113402.1"/>
    <property type="molecule type" value="Genomic_DNA"/>
</dbReference>
<dbReference type="Proteomes" id="UP001500171">
    <property type="component" value="Unassembled WGS sequence"/>
</dbReference>
<dbReference type="RefSeq" id="WP_345492077.1">
    <property type="nucleotide sequence ID" value="NZ_BAABHY010000006.1"/>
</dbReference>
<dbReference type="InterPro" id="IPR008861">
    <property type="entry name" value="GpX-like"/>
</dbReference>
<accession>A0ABP9NAU0</accession>
<reference evidence="2" key="1">
    <citation type="journal article" date="2019" name="Int. J. Syst. Evol. Microbiol.">
        <title>The Global Catalogue of Microorganisms (GCM) 10K type strain sequencing project: providing services to taxonomists for standard genome sequencing and annotation.</title>
        <authorList>
            <consortium name="The Broad Institute Genomics Platform"/>
            <consortium name="The Broad Institute Genome Sequencing Center for Infectious Disease"/>
            <person name="Wu L."/>
            <person name="Ma J."/>
        </authorList>
    </citation>
    <scope>NUCLEOTIDE SEQUENCE [LARGE SCALE GENOMIC DNA]</scope>
    <source>
        <strain evidence="2">JCM 18050</strain>
    </source>
</reference>
<keyword evidence="2" id="KW-1185">Reference proteome</keyword>
<evidence type="ECO:0008006" key="3">
    <source>
        <dbReference type="Google" id="ProtNLM"/>
    </source>
</evidence>
<proteinExistence type="predicted"/>
<dbReference type="Pfam" id="PF05489">
    <property type="entry name" value="Phage_tail_X"/>
    <property type="match status" value="1"/>
</dbReference>